<dbReference type="InParanoid" id="K0INV2"/>
<evidence type="ECO:0000313" key="1">
    <source>
        <dbReference type="EMBL" id="AFU60019.1"/>
    </source>
</evidence>
<dbReference type="EMBL" id="CP002408">
    <property type="protein sequence ID" value="AFU60019.1"/>
    <property type="molecule type" value="Genomic_DNA"/>
</dbReference>
<dbReference type="Proteomes" id="UP000008037">
    <property type="component" value="Chromosome"/>
</dbReference>
<evidence type="ECO:0000313" key="2">
    <source>
        <dbReference type="Proteomes" id="UP000008037"/>
    </source>
</evidence>
<sequence>MRLAFGTFLGLPDPVKFMGDASYVDTRYRVDPPAALTAEVDCRIVGSNFALDWGAWEFLGR</sequence>
<proteinExistence type="predicted"/>
<name>K0INV2_NITGG</name>
<accession>K0INV2</accession>
<dbReference type="GeneID" id="68748981"/>
<gene>
    <name evidence="1" type="ordered locus">Ngar_c31030</name>
</gene>
<dbReference type="RefSeq" id="WP_015020553.1">
    <property type="nucleotide sequence ID" value="NC_018719.1"/>
</dbReference>
<dbReference type="BioCyc" id="CNIT1237085:G1324-3103-MONOMER"/>
<protein>
    <submittedName>
        <fullName evidence="1">Uncharacterized protein</fullName>
    </submittedName>
</protein>
<organism evidence="1 2">
    <name type="scientific">Nitrososphaera gargensis (strain Ga9.2)</name>
    <dbReference type="NCBI Taxonomy" id="1237085"/>
    <lineage>
        <taxon>Archaea</taxon>
        <taxon>Nitrososphaerota</taxon>
        <taxon>Nitrososphaeria</taxon>
        <taxon>Nitrososphaerales</taxon>
        <taxon>Nitrososphaeraceae</taxon>
        <taxon>Nitrososphaera</taxon>
    </lineage>
</organism>
<dbReference type="AlphaFoldDB" id="K0INV2"/>
<dbReference type="STRING" id="1237085.Ngar_c31030"/>
<reference evidence="1 2" key="1">
    <citation type="journal article" date="2012" name="Environ. Microbiol.">
        <title>The genome of the ammonia-oxidizing Candidatus Nitrososphaera gargensis: insights into metabolic versatility and environmental adaptations.</title>
        <authorList>
            <person name="Spang A."/>
            <person name="Poehlein A."/>
            <person name="Offre P."/>
            <person name="Zumbragel S."/>
            <person name="Haider S."/>
            <person name="Rychlik N."/>
            <person name="Nowka B."/>
            <person name="Schmeisser C."/>
            <person name="Lebedeva E.V."/>
            <person name="Rattei T."/>
            <person name="Bohm C."/>
            <person name="Schmid M."/>
            <person name="Galushko A."/>
            <person name="Hatzenpichler R."/>
            <person name="Weinmaier T."/>
            <person name="Daniel R."/>
            <person name="Schleper C."/>
            <person name="Spieck E."/>
            <person name="Streit W."/>
            <person name="Wagner M."/>
        </authorList>
    </citation>
    <scope>NUCLEOTIDE SEQUENCE [LARGE SCALE GENOMIC DNA]</scope>
    <source>
        <strain evidence="2">Ga9.2</strain>
    </source>
</reference>
<dbReference type="HOGENOM" id="CLU_2911655_0_0_2"/>
<keyword evidence="2" id="KW-1185">Reference proteome</keyword>
<dbReference type="PATRIC" id="fig|1237085.11.peg.3079"/>
<dbReference type="KEGG" id="nga:Ngar_c31030"/>